<sequence>MSRAGARQRPGTAPGGLSEGVDIGQLMSSRRAEAPVAAAPEAVRRPRPGGIACWLYRDIDFGGPRLAVRSETTVLEADGSVLIELDDWWSHNLTAVKPGTMDFWRAQLIPRVDLPVCTVKLPMSMTPPGYNDLIGALRLVR</sequence>
<accession>A0ABS5TMN1</accession>
<protein>
    <submittedName>
        <fullName evidence="2">Uncharacterized protein</fullName>
    </submittedName>
</protein>
<evidence type="ECO:0000313" key="3">
    <source>
        <dbReference type="Proteomes" id="UP001197247"/>
    </source>
</evidence>
<dbReference type="RefSeq" id="WP_214158680.1">
    <property type="nucleotide sequence ID" value="NZ_JAHBAY010000011.1"/>
</dbReference>
<name>A0ABS5TMN1_9ACTN</name>
<reference evidence="2 3" key="1">
    <citation type="submission" date="2021-05" db="EMBL/GenBank/DDBJ databases">
        <title>Kineosporia and Streptomyces sp. nov. two new marine actinobacteria isolated from Coral.</title>
        <authorList>
            <person name="Buangrab K."/>
            <person name="Sutthacheep M."/>
            <person name="Yeemin T."/>
            <person name="Harunari E."/>
            <person name="Igarashi Y."/>
            <person name="Kanchanasin P."/>
            <person name="Tanasupawat S."/>
            <person name="Phongsopitanun W."/>
        </authorList>
    </citation>
    <scope>NUCLEOTIDE SEQUENCE [LARGE SCALE GENOMIC DNA]</scope>
    <source>
        <strain evidence="2 3">J2-2</strain>
    </source>
</reference>
<gene>
    <name evidence="2" type="ORF">KIH74_25215</name>
</gene>
<feature type="region of interest" description="Disordered" evidence="1">
    <location>
        <begin position="1"/>
        <end position="21"/>
    </location>
</feature>
<comment type="caution">
    <text evidence="2">The sequence shown here is derived from an EMBL/GenBank/DDBJ whole genome shotgun (WGS) entry which is preliminary data.</text>
</comment>
<evidence type="ECO:0000256" key="1">
    <source>
        <dbReference type="SAM" id="MobiDB-lite"/>
    </source>
</evidence>
<keyword evidence="3" id="KW-1185">Reference proteome</keyword>
<dbReference type="Proteomes" id="UP001197247">
    <property type="component" value="Unassembled WGS sequence"/>
</dbReference>
<organism evidence="2 3">
    <name type="scientific">Kineosporia corallincola</name>
    <dbReference type="NCBI Taxonomy" id="2835133"/>
    <lineage>
        <taxon>Bacteria</taxon>
        <taxon>Bacillati</taxon>
        <taxon>Actinomycetota</taxon>
        <taxon>Actinomycetes</taxon>
        <taxon>Kineosporiales</taxon>
        <taxon>Kineosporiaceae</taxon>
        <taxon>Kineosporia</taxon>
    </lineage>
</organism>
<proteinExistence type="predicted"/>
<dbReference type="EMBL" id="JAHBAY010000011">
    <property type="protein sequence ID" value="MBT0772270.1"/>
    <property type="molecule type" value="Genomic_DNA"/>
</dbReference>
<evidence type="ECO:0000313" key="2">
    <source>
        <dbReference type="EMBL" id="MBT0772270.1"/>
    </source>
</evidence>